<dbReference type="EMBL" id="JAQQLI010000003">
    <property type="protein sequence ID" value="MDC7784812.1"/>
    <property type="molecule type" value="Genomic_DNA"/>
</dbReference>
<protein>
    <submittedName>
        <fullName evidence="1">DUF932 domain-containing protein</fullName>
    </submittedName>
</protein>
<evidence type="ECO:0000313" key="1">
    <source>
        <dbReference type="EMBL" id="MDC7784812.1"/>
    </source>
</evidence>
<name>A0ABT5J5A1_RHOTP</name>
<dbReference type="InterPro" id="IPR026325">
    <property type="entry name" value="DUF932"/>
</dbReference>
<evidence type="ECO:0000313" key="2">
    <source>
        <dbReference type="Proteomes" id="UP001165652"/>
    </source>
</evidence>
<reference evidence="1" key="2">
    <citation type="submission" date="2023-02" db="EMBL/GenBank/DDBJ databases">
        <authorList>
            <person name="Rayyan A."/>
            <person name="Meyer T."/>
            <person name="Kyndt J.A."/>
        </authorList>
    </citation>
    <scope>NUCLEOTIDE SEQUENCE</scope>
    <source>
        <strain evidence="1">DSM 9987</strain>
    </source>
</reference>
<keyword evidence="2" id="KW-1185">Reference proteome</keyword>
<organism evidence="1 2">
    <name type="scientific">Rhodoplanes tepidamans</name>
    <name type="common">Rhodoplanes cryptolactis</name>
    <dbReference type="NCBI Taxonomy" id="200616"/>
    <lineage>
        <taxon>Bacteria</taxon>
        <taxon>Pseudomonadati</taxon>
        <taxon>Pseudomonadota</taxon>
        <taxon>Alphaproteobacteria</taxon>
        <taxon>Hyphomicrobiales</taxon>
        <taxon>Nitrobacteraceae</taxon>
        <taxon>Rhodoplanes</taxon>
    </lineage>
</organism>
<gene>
    <name evidence="1" type="ORF">PQJ73_03870</name>
</gene>
<comment type="caution">
    <text evidence="1">The sequence shown here is derived from an EMBL/GenBank/DDBJ whole genome shotgun (WGS) entry which is preliminary data.</text>
</comment>
<dbReference type="Proteomes" id="UP001165652">
    <property type="component" value="Unassembled WGS sequence"/>
</dbReference>
<dbReference type="RefSeq" id="WP_272775658.1">
    <property type="nucleotide sequence ID" value="NZ_JAQQLI010000003.1"/>
</dbReference>
<proteinExistence type="predicted"/>
<sequence length="354" mass="39225">MQAGLDLVALAQRIAANSAAKNDFVVDTRQMEMRVGEDGGVRLAFDANGEREFSVRPVAHDQIGQRLQVPARYYNRMLEGSVEERRLLARNVNHWFSREPERRMVRTLDSSARAFLSDRYRRIDHEDIADSALQTLAEVPGVQVVSTQLTEARLYIQAVTPRLQAEVKVGDVVEAGVIVRNSEIGLGSVSIAALVRRLVCLNGAVVPDNSFRAYHVGRRIEEDGELQWADDTRQADDAAIRLKVRDMVRAAFDEARFAQTVDRMRRLAGAPIKGDPVKAVELLAKKVGATEGERTSILQSLIRGGDLSAWGLMNAVTHQAHTVTDYDRSVEFEQAGGALINLPSSEWKEVLEAA</sequence>
<dbReference type="Pfam" id="PF06067">
    <property type="entry name" value="DUF932"/>
    <property type="match status" value="1"/>
</dbReference>
<accession>A0ABT5J5A1</accession>
<reference evidence="1" key="1">
    <citation type="journal article" date="2023" name="Microbiol Resour">
        <title>Genome Sequences of Rhodoplanes serenus and Two Thermotolerant Strains, Rhodoplanes tepidamans and 'Rhodoplanes cryptolactis,' Further Refine the Genus.</title>
        <authorList>
            <person name="Rayyan A.A."/>
            <person name="Kyndt J.A."/>
        </authorList>
    </citation>
    <scope>NUCLEOTIDE SEQUENCE</scope>
    <source>
        <strain evidence="1">DSM 9987</strain>
    </source>
</reference>